<evidence type="ECO:0000256" key="1">
    <source>
        <dbReference type="SAM" id="MobiDB-lite"/>
    </source>
</evidence>
<comment type="caution">
    <text evidence="2">The sequence shown here is derived from an EMBL/GenBank/DDBJ whole genome shotgun (WGS) entry which is preliminary data.</text>
</comment>
<gene>
    <name evidence="2" type="ORF">A6R68_07750</name>
</gene>
<evidence type="ECO:0000313" key="2">
    <source>
        <dbReference type="EMBL" id="OBS63711.1"/>
    </source>
</evidence>
<dbReference type="Pfam" id="PF15549">
    <property type="entry name" value="PGC7_Stella"/>
    <property type="match status" value="1"/>
</dbReference>
<dbReference type="PANTHER" id="PTHR31577">
    <property type="entry name" value="DEVELOPMENTAL PLURIPOTENCY-ASSOCIATED PROTEIN 3-RELATED"/>
    <property type="match status" value="1"/>
</dbReference>
<organism evidence="2 3">
    <name type="scientific">Neotoma lepida</name>
    <name type="common">Desert woodrat</name>
    <dbReference type="NCBI Taxonomy" id="56216"/>
    <lineage>
        <taxon>Eukaryota</taxon>
        <taxon>Metazoa</taxon>
        <taxon>Chordata</taxon>
        <taxon>Craniata</taxon>
        <taxon>Vertebrata</taxon>
        <taxon>Euteleostomi</taxon>
        <taxon>Mammalia</taxon>
        <taxon>Eutheria</taxon>
        <taxon>Euarchontoglires</taxon>
        <taxon>Glires</taxon>
        <taxon>Rodentia</taxon>
        <taxon>Myomorpha</taxon>
        <taxon>Muroidea</taxon>
        <taxon>Cricetidae</taxon>
        <taxon>Neotominae</taxon>
        <taxon>Neotoma</taxon>
    </lineage>
</organism>
<accession>A0A1A6GBU4</accession>
<dbReference type="Proteomes" id="UP000092124">
    <property type="component" value="Unassembled WGS sequence"/>
</dbReference>
<dbReference type="AlphaFoldDB" id="A0A1A6GBU4"/>
<dbReference type="OrthoDB" id="9536421at2759"/>
<feature type="region of interest" description="Disordered" evidence="1">
    <location>
        <begin position="1"/>
        <end position="23"/>
    </location>
</feature>
<evidence type="ECO:0000313" key="3">
    <source>
        <dbReference type="Proteomes" id="UP000092124"/>
    </source>
</evidence>
<feature type="compositionally biased region" description="Low complexity" evidence="1">
    <location>
        <begin position="1"/>
        <end position="15"/>
    </location>
</feature>
<protein>
    <submittedName>
        <fullName evidence="2">Uncharacterized protein</fullName>
    </submittedName>
</protein>
<feature type="non-terminal residue" evidence="2">
    <location>
        <position position="75"/>
    </location>
</feature>
<keyword evidence="3" id="KW-1185">Reference proteome</keyword>
<name>A0A1A6GBU4_NEOLE</name>
<dbReference type="InterPro" id="IPR029096">
    <property type="entry name" value="Dppa3"/>
</dbReference>
<dbReference type="PANTHER" id="PTHR31577:SF3">
    <property type="entry name" value="PROTEIN FAM156A_FAM156B"/>
    <property type="match status" value="1"/>
</dbReference>
<sequence>MGLSGLSLSHSSGSGVPAPLSEGLLQQQAREKKALWQQYWENQGFLQRKKVSLRHTRYWLRDHMVPYLLEHCLYT</sequence>
<reference evidence="2 3" key="1">
    <citation type="submission" date="2016-06" db="EMBL/GenBank/DDBJ databases">
        <title>The Draft Genome Sequence and Annotation of the Desert Woodrat Neotoma lepida.</title>
        <authorList>
            <person name="Campbell M."/>
            <person name="Oakeson K.F."/>
            <person name="Yandell M."/>
            <person name="Halpert J.R."/>
            <person name="Dearing D."/>
        </authorList>
    </citation>
    <scope>NUCLEOTIDE SEQUENCE [LARGE SCALE GENOMIC DNA]</scope>
    <source>
        <strain evidence="2">417</strain>
        <tissue evidence="2">Liver</tissue>
    </source>
</reference>
<proteinExistence type="predicted"/>
<dbReference type="EMBL" id="LZPO01098682">
    <property type="protein sequence ID" value="OBS63711.1"/>
    <property type="molecule type" value="Genomic_DNA"/>
</dbReference>